<sequence>MKRYLSILFLLIPLVCISQNKMLDSLENLISNYKTQDTNYVNLRIKYAARKMFLTPADTTWTTYNNKTLELSQKLNYPKGIGISYNNLGIVKHYFLSDPLKGLEYYQQAYDVFEKEPKFQKYVIGVLTNIGLIYLEQQEYTKALKSFKTLLHNPENKSKYTTEFYIGNVYGEQKKLDSSIYYYKKALVGAELNKRPIFIANIKTNLGVVQTNAGFLEDGLLNTQESLDIIETHNIEGLRVTAYTNAAEVYLQNNNIEKAQYYASNSLKLSEGINSLSTKNSALATLANVYAQKGDYKNALTNYKEHIVLRDSLINADRKLEISRKEIQFKADKDKAIAQVEIERQKSIKNASIIGGAGLVLAAIIGFILYRRKRDAVSKSKEAEFNAKVSDTELKALRSQMNPHFIFNSLNSIGDYILKNDTQSASDYLSKFAKLMRLTLENSEKKEILLSEDISLLRTYMDIERKRFNNTFTYNIIVDEGLDEDNILVPPMILQPFIENSIIHGLSHKENSGVLTISFKAKNDMLICSVDDNGIGRKSSATNKANTENKSMGMAITKSRIEIINKLKNTNGNIEIIDKTKGTRIDVSLPMQFAY</sequence>
<organism evidence="5 6">
    <name type="scientific">Winogradskyella endarachnes</name>
    <dbReference type="NCBI Taxonomy" id="2681965"/>
    <lineage>
        <taxon>Bacteria</taxon>
        <taxon>Pseudomonadati</taxon>
        <taxon>Bacteroidota</taxon>
        <taxon>Flavobacteriia</taxon>
        <taxon>Flavobacteriales</taxon>
        <taxon>Flavobacteriaceae</taxon>
        <taxon>Winogradskyella</taxon>
    </lineage>
</organism>
<dbReference type="PANTHER" id="PTHR34220:SF7">
    <property type="entry name" value="SENSOR HISTIDINE KINASE YPDA"/>
    <property type="match status" value="1"/>
</dbReference>
<dbReference type="GO" id="GO:0016020">
    <property type="term" value="C:membrane"/>
    <property type="evidence" value="ECO:0007669"/>
    <property type="project" value="InterPro"/>
</dbReference>
<keyword evidence="3" id="KW-0732">Signal</keyword>
<protein>
    <submittedName>
        <fullName evidence="5">Tetratricopeptide repeat protein</fullName>
    </submittedName>
</protein>
<dbReference type="InterPro" id="IPR010559">
    <property type="entry name" value="Sig_transdc_His_kin_internal"/>
</dbReference>
<dbReference type="EMBL" id="WOWS01000002">
    <property type="protein sequence ID" value="MUU78295.1"/>
    <property type="molecule type" value="Genomic_DNA"/>
</dbReference>
<accession>A0A6L6U7N0</accession>
<feature type="repeat" description="TPR" evidence="1">
    <location>
        <begin position="124"/>
        <end position="157"/>
    </location>
</feature>
<dbReference type="InterPro" id="IPR050640">
    <property type="entry name" value="Bact_2-comp_sensor_kinase"/>
</dbReference>
<evidence type="ECO:0000259" key="4">
    <source>
        <dbReference type="Pfam" id="PF06580"/>
    </source>
</evidence>
<dbReference type="GO" id="GO:0000155">
    <property type="term" value="F:phosphorelay sensor kinase activity"/>
    <property type="evidence" value="ECO:0007669"/>
    <property type="project" value="InterPro"/>
</dbReference>
<evidence type="ECO:0000313" key="5">
    <source>
        <dbReference type="EMBL" id="MUU78295.1"/>
    </source>
</evidence>
<evidence type="ECO:0000256" key="2">
    <source>
        <dbReference type="SAM" id="Phobius"/>
    </source>
</evidence>
<dbReference type="PANTHER" id="PTHR34220">
    <property type="entry name" value="SENSOR HISTIDINE KINASE YPDA"/>
    <property type="match status" value="1"/>
</dbReference>
<feature type="repeat" description="TPR" evidence="1">
    <location>
        <begin position="280"/>
        <end position="313"/>
    </location>
</feature>
<keyword evidence="2" id="KW-0812">Transmembrane</keyword>
<evidence type="ECO:0000256" key="1">
    <source>
        <dbReference type="PROSITE-ProRule" id="PRU00339"/>
    </source>
</evidence>
<feature type="chain" id="PRO_5027028095" evidence="3">
    <location>
        <begin position="21"/>
        <end position="595"/>
    </location>
</feature>
<dbReference type="SUPFAM" id="SSF55874">
    <property type="entry name" value="ATPase domain of HSP90 chaperone/DNA topoisomerase II/histidine kinase"/>
    <property type="match status" value="1"/>
</dbReference>
<dbReference type="InterPro" id="IPR036890">
    <property type="entry name" value="HATPase_C_sf"/>
</dbReference>
<feature type="signal peptide" evidence="3">
    <location>
        <begin position="1"/>
        <end position="20"/>
    </location>
</feature>
<dbReference type="RefSeq" id="WP_157363183.1">
    <property type="nucleotide sequence ID" value="NZ_WOWS01000002.1"/>
</dbReference>
<dbReference type="AlphaFoldDB" id="A0A6L6U7N0"/>
<dbReference type="InterPro" id="IPR019734">
    <property type="entry name" value="TPR_rpt"/>
</dbReference>
<dbReference type="PROSITE" id="PS50005">
    <property type="entry name" value="TPR"/>
    <property type="match status" value="2"/>
</dbReference>
<dbReference type="SMART" id="SM00028">
    <property type="entry name" value="TPR"/>
    <property type="match status" value="5"/>
</dbReference>
<gene>
    <name evidence="5" type="ORF">GN138_07550</name>
</gene>
<evidence type="ECO:0000313" key="6">
    <source>
        <dbReference type="Proteomes" id="UP000478208"/>
    </source>
</evidence>
<dbReference type="Proteomes" id="UP000478208">
    <property type="component" value="Unassembled WGS sequence"/>
</dbReference>
<dbReference type="Gene3D" id="3.30.565.10">
    <property type="entry name" value="Histidine kinase-like ATPase, C-terminal domain"/>
    <property type="match status" value="1"/>
</dbReference>
<dbReference type="SUPFAM" id="SSF48452">
    <property type="entry name" value="TPR-like"/>
    <property type="match status" value="2"/>
</dbReference>
<dbReference type="InterPro" id="IPR011990">
    <property type="entry name" value="TPR-like_helical_dom_sf"/>
</dbReference>
<reference evidence="5 6" key="1">
    <citation type="submission" date="2019-12" db="EMBL/GenBank/DDBJ databases">
        <authorList>
            <person name="Li J."/>
        </authorList>
    </citation>
    <scope>NUCLEOTIDE SEQUENCE [LARGE SCALE GENOMIC DNA]</scope>
    <source>
        <strain evidence="5 6">HL2-2</strain>
    </source>
</reference>
<feature type="domain" description="Signal transduction histidine kinase internal region" evidence="4">
    <location>
        <begin position="392"/>
        <end position="471"/>
    </location>
</feature>
<name>A0A6L6U7N0_9FLAO</name>
<keyword evidence="1" id="KW-0802">TPR repeat</keyword>
<evidence type="ECO:0000256" key="3">
    <source>
        <dbReference type="SAM" id="SignalP"/>
    </source>
</evidence>
<comment type="caution">
    <text evidence="5">The sequence shown here is derived from an EMBL/GenBank/DDBJ whole genome shotgun (WGS) entry which is preliminary data.</text>
</comment>
<dbReference type="Pfam" id="PF06580">
    <property type="entry name" value="His_kinase"/>
    <property type="match status" value="1"/>
</dbReference>
<keyword evidence="2" id="KW-1133">Transmembrane helix</keyword>
<feature type="transmembrane region" description="Helical" evidence="2">
    <location>
        <begin position="351"/>
        <end position="370"/>
    </location>
</feature>
<dbReference type="Gene3D" id="1.25.40.10">
    <property type="entry name" value="Tetratricopeptide repeat domain"/>
    <property type="match status" value="2"/>
</dbReference>
<keyword evidence="2" id="KW-0472">Membrane</keyword>
<keyword evidence="6" id="KW-1185">Reference proteome</keyword>
<proteinExistence type="predicted"/>